<accession>A0ABN6CR66</accession>
<keyword evidence="2" id="KW-1185">Reference proteome</keyword>
<dbReference type="Proteomes" id="UP000676967">
    <property type="component" value="Chromosome"/>
</dbReference>
<dbReference type="Gene3D" id="2.30.30.240">
    <property type="entry name" value="PRC-barrel domain"/>
    <property type="match status" value="1"/>
</dbReference>
<evidence type="ECO:0008006" key="3">
    <source>
        <dbReference type="Google" id="ProtNLM"/>
    </source>
</evidence>
<proteinExistence type="predicted"/>
<evidence type="ECO:0000313" key="1">
    <source>
        <dbReference type="EMBL" id="BCJ47697.1"/>
    </source>
</evidence>
<evidence type="ECO:0000313" key="2">
    <source>
        <dbReference type="Proteomes" id="UP000676967"/>
    </source>
</evidence>
<dbReference type="EMBL" id="AP023356">
    <property type="protein sequence ID" value="BCJ47697.1"/>
    <property type="molecule type" value="Genomic_DNA"/>
</dbReference>
<sequence length="78" mass="8791">MLGKVVAGRGRIADIVVDPDTMRITAVVVVKGPWGRLLGYERDEVRGPWLLEHFARLVLRRDSAEIPWDEVPAEIRGD</sequence>
<protein>
    <recommendedName>
        <fullName evidence="3">PRC-barrel domain-containing protein</fullName>
    </recommendedName>
</protein>
<name>A0ABN6CR66_9ACTN</name>
<organism evidence="1 2">
    <name type="scientific">Actinoplanes ianthinogenes</name>
    <dbReference type="NCBI Taxonomy" id="122358"/>
    <lineage>
        <taxon>Bacteria</taxon>
        <taxon>Bacillati</taxon>
        <taxon>Actinomycetota</taxon>
        <taxon>Actinomycetes</taxon>
        <taxon>Micromonosporales</taxon>
        <taxon>Micromonosporaceae</taxon>
        <taxon>Actinoplanes</taxon>
    </lineage>
</organism>
<reference evidence="1 2" key="1">
    <citation type="submission" date="2020-08" db="EMBL/GenBank/DDBJ databases">
        <title>Whole genome shotgun sequence of Actinoplanes ianthinogenes NBRC 13996.</title>
        <authorList>
            <person name="Komaki H."/>
            <person name="Tamura T."/>
        </authorList>
    </citation>
    <scope>NUCLEOTIDE SEQUENCE [LARGE SCALE GENOMIC DNA]</scope>
    <source>
        <strain evidence="1 2">NBRC 13996</strain>
    </source>
</reference>
<gene>
    <name evidence="1" type="ORF">Aiant_83540</name>
</gene>